<reference evidence="1" key="1">
    <citation type="journal article" date="2015" name="Nature">
        <title>Complex archaea that bridge the gap between prokaryotes and eukaryotes.</title>
        <authorList>
            <person name="Spang A."/>
            <person name="Saw J.H."/>
            <person name="Jorgensen S.L."/>
            <person name="Zaremba-Niedzwiedzka K."/>
            <person name="Martijn J."/>
            <person name="Lind A.E."/>
            <person name="van Eijk R."/>
            <person name="Schleper C."/>
            <person name="Guy L."/>
            <person name="Ettema T.J."/>
        </authorList>
    </citation>
    <scope>NUCLEOTIDE SEQUENCE</scope>
</reference>
<sequence>MKVKYRYNVNHNRAEIVLVNEDYEEVLTVDRATKLSMELSNAIAMAFYDFTATTPNIDAPARKNK</sequence>
<proteinExistence type="predicted"/>
<protein>
    <submittedName>
        <fullName evidence="1">Uncharacterized protein</fullName>
    </submittedName>
</protein>
<comment type="caution">
    <text evidence="1">The sequence shown here is derived from an EMBL/GenBank/DDBJ whole genome shotgun (WGS) entry which is preliminary data.</text>
</comment>
<dbReference type="EMBL" id="LAZR01012911">
    <property type="protein sequence ID" value="KKM24505.1"/>
    <property type="molecule type" value="Genomic_DNA"/>
</dbReference>
<dbReference type="AlphaFoldDB" id="A0A0F9LA86"/>
<gene>
    <name evidence="1" type="ORF">LCGC14_1604410</name>
</gene>
<accession>A0A0F9LA86</accession>
<evidence type="ECO:0000313" key="1">
    <source>
        <dbReference type="EMBL" id="KKM24505.1"/>
    </source>
</evidence>
<name>A0A0F9LA86_9ZZZZ</name>
<organism evidence="1">
    <name type="scientific">marine sediment metagenome</name>
    <dbReference type="NCBI Taxonomy" id="412755"/>
    <lineage>
        <taxon>unclassified sequences</taxon>
        <taxon>metagenomes</taxon>
        <taxon>ecological metagenomes</taxon>
    </lineage>
</organism>